<dbReference type="Pfam" id="PF04340">
    <property type="entry name" value="DUF484"/>
    <property type="match status" value="1"/>
</dbReference>
<accession>A0ABV7X9F4</accession>
<gene>
    <name evidence="1" type="ORF">ACFOMD_09195</name>
</gene>
<evidence type="ECO:0000313" key="1">
    <source>
        <dbReference type="EMBL" id="MFC3712744.1"/>
    </source>
</evidence>
<protein>
    <submittedName>
        <fullName evidence="1">DUF484 family protein</fullName>
    </submittedName>
</protein>
<comment type="caution">
    <text evidence="1">The sequence shown here is derived from an EMBL/GenBank/DDBJ whole genome shotgun (WGS) entry which is preliminary data.</text>
</comment>
<dbReference type="RefSeq" id="WP_380860230.1">
    <property type="nucleotide sequence ID" value="NZ_JBHRXV010000007.1"/>
</dbReference>
<proteinExistence type="predicted"/>
<sequence>MSEVIDFQSNAVARLRARVAALDEANADLLAYARGHTGAVAQIHIAALAAIDAEGLDHLIHVVTQDWVDILSVDAVALALATKDQALRAGSQGLQLMSVGAMDSLMAGGPDVTLRAVDRGADLFGPAADLIRSEALIRLRLPAPLPIGMLALGSRAAHNFEGTHGGELLAFLGSIVSRMIARWLLTPP</sequence>
<dbReference type="InterPro" id="IPR029016">
    <property type="entry name" value="GAF-like_dom_sf"/>
</dbReference>
<dbReference type="Gene3D" id="3.30.450.40">
    <property type="match status" value="1"/>
</dbReference>
<keyword evidence="2" id="KW-1185">Reference proteome</keyword>
<name>A0ABV7X9F4_9SPHN</name>
<dbReference type="InterPro" id="IPR007435">
    <property type="entry name" value="DUF484"/>
</dbReference>
<dbReference type="EMBL" id="JBHRXV010000007">
    <property type="protein sequence ID" value="MFC3712744.1"/>
    <property type="molecule type" value="Genomic_DNA"/>
</dbReference>
<dbReference type="Proteomes" id="UP001595615">
    <property type="component" value="Unassembled WGS sequence"/>
</dbReference>
<evidence type="ECO:0000313" key="2">
    <source>
        <dbReference type="Proteomes" id="UP001595615"/>
    </source>
</evidence>
<reference evidence="2" key="1">
    <citation type="journal article" date="2019" name="Int. J. Syst. Evol. Microbiol.">
        <title>The Global Catalogue of Microorganisms (GCM) 10K type strain sequencing project: providing services to taxonomists for standard genome sequencing and annotation.</title>
        <authorList>
            <consortium name="The Broad Institute Genomics Platform"/>
            <consortium name="The Broad Institute Genome Sequencing Center for Infectious Disease"/>
            <person name="Wu L."/>
            <person name="Ma J."/>
        </authorList>
    </citation>
    <scope>NUCLEOTIDE SEQUENCE [LARGE SCALE GENOMIC DNA]</scope>
    <source>
        <strain evidence="2">KCTC 42644</strain>
    </source>
</reference>
<organism evidence="1 2">
    <name type="scientific">Sphingoaurantiacus capsulatus</name>
    <dbReference type="NCBI Taxonomy" id="1771310"/>
    <lineage>
        <taxon>Bacteria</taxon>
        <taxon>Pseudomonadati</taxon>
        <taxon>Pseudomonadota</taxon>
        <taxon>Alphaproteobacteria</taxon>
        <taxon>Sphingomonadales</taxon>
        <taxon>Sphingosinicellaceae</taxon>
        <taxon>Sphingoaurantiacus</taxon>
    </lineage>
</organism>